<feature type="signal peptide" evidence="1">
    <location>
        <begin position="1"/>
        <end position="20"/>
    </location>
</feature>
<dbReference type="OrthoDB" id="5530925at2"/>
<gene>
    <name evidence="2" type="ORF">ENSA5_11720</name>
</gene>
<evidence type="ECO:0000256" key="1">
    <source>
        <dbReference type="SAM" id="SignalP"/>
    </source>
</evidence>
<sequence>MTNRVSLSLALLLTTLTLTACGPSADDEAKMKEKMALETARAELMLNAPDCESLEVSLTEFKATNADKLASLDTWWVALGDGAKDKLIEANKAEWDRQSGAMIKASACSEALKAGL</sequence>
<keyword evidence="1" id="KW-0732">Signal</keyword>
<dbReference type="PROSITE" id="PS51257">
    <property type="entry name" value="PROKAR_LIPOPROTEIN"/>
    <property type="match status" value="1"/>
</dbReference>
<evidence type="ECO:0008006" key="4">
    <source>
        <dbReference type="Google" id="ProtNLM"/>
    </source>
</evidence>
<feature type="chain" id="PRO_5015752484" description="Lysozyme inhibitor LprI N-terminal domain-containing protein" evidence="1">
    <location>
        <begin position="21"/>
        <end position="116"/>
    </location>
</feature>
<dbReference type="AlphaFoldDB" id="A0A2S9YFW4"/>
<dbReference type="Proteomes" id="UP000237968">
    <property type="component" value="Unassembled WGS sequence"/>
</dbReference>
<proteinExistence type="predicted"/>
<organism evidence="2 3">
    <name type="scientific">Enhygromyxa salina</name>
    <dbReference type="NCBI Taxonomy" id="215803"/>
    <lineage>
        <taxon>Bacteria</taxon>
        <taxon>Pseudomonadati</taxon>
        <taxon>Myxococcota</taxon>
        <taxon>Polyangia</taxon>
        <taxon>Nannocystales</taxon>
        <taxon>Nannocystaceae</taxon>
        <taxon>Enhygromyxa</taxon>
    </lineage>
</organism>
<reference evidence="2 3" key="1">
    <citation type="submission" date="2018-03" db="EMBL/GenBank/DDBJ databases">
        <title>Draft Genome Sequences of the Obligatory Marine Myxobacteria Enhygromyxa salina SWB005.</title>
        <authorList>
            <person name="Poehlein A."/>
            <person name="Moghaddam J.A."/>
            <person name="Harms H."/>
            <person name="Alanjari M."/>
            <person name="Koenig G.M."/>
            <person name="Daniel R."/>
            <person name="Schaeberle T.F."/>
        </authorList>
    </citation>
    <scope>NUCLEOTIDE SEQUENCE [LARGE SCALE GENOMIC DNA]</scope>
    <source>
        <strain evidence="2 3">SWB005</strain>
    </source>
</reference>
<evidence type="ECO:0000313" key="2">
    <source>
        <dbReference type="EMBL" id="PRQ03989.1"/>
    </source>
</evidence>
<dbReference type="RefSeq" id="WP_106390667.1">
    <property type="nucleotide sequence ID" value="NZ_PVNK01000066.1"/>
</dbReference>
<evidence type="ECO:0000313" key="3">
    <source>
        <dbReference type="Proteomes" id="UP000237968"/>
    </source>
</evidence>
<accession>A0A2S9YFW4</accession>
<comment type="caution">
    <text evidence="2">The sequence shown here is derived from an EMBL/GenBank/DDBJ whole genome shotgun (WGS) entry which is preliminary data.</text>
</comment>
<protein>
    <recommendedName>
        <fullName evidence="4">Lysozyme inhibitor LprI N-terminal domain-containing protein</fullName>
    </recommendedName>
</protein>
<dbReference type="EMBL" id="PVNK01000066">
    <property type="protein sequence ID" value="PRQ03989.1"/>
    <property type="molecule type" value="Genomic_DNA"/>
</dbReference>
<name>A0A2S9YFW4_9BACT</name>
<keyword evidence="3" id="KW-1185">Reference proteome</keyword>